<comment type="function">
    <text evidence="4">Dirigent proteins impart stereoselectivity on the phenoxy radical-coupling reaction, yielding optically active lignans from two molecules of coniferyl alcohol in the biosynthesis of lignans, flavonolignans, and alkaloids and thus plays a central role in plant secondary metabolism.</text>
</comment>
<protein>
    <recommendedName>
        <fullName evidence="4">Dirigent protein</fullName>
    </recommendedName>
</protein>
<dbReference type="Pfam" id="PF03018">
    <property type="entry name" value="Dirigent"/>
    <property type="match status" value="1"/>
</dbReference>
<evidence type="ECO:0000256" key="1">
    <source>
        <dbReference type="ARBA" id="ARBA00010746"/>
    </source>
</evidence>
<keyword evidence="6" id="KW-1185">Reference proteome</keyword>
<evidence type="ECO:0000313" key="6">
    <source>
        <dbReference type="Proteomes" id="UP000325577"/>
    </source>
</evidence>
<feature type="chain" id="PRO_5023968136" description="Dirigent protein" evidence="4">
    <location>
        <begin position="25"/>
        <end position="221"/>
    </location>
</feature>
<reference evidence="5 6" key="1">
    <citation type="submission" date="2019-09" db="EMBL/GenBank/DDBJ databases">
        <title>A chromosome-level genome assembly of the Chinese tupelo Nyssa sinensis.</title>
        <authorList>
            <person name="Yang X."/>
            <person name="Kang M."/>
            <person name="Yang Y."/>
            <person name="Xiong H."/>
            <person name="Wang M."/>
            <person name="Zhang Z."/>
            <person name="Wang Z."/>
            <person name="Wu H."/>
            <person name="Ma T."/>
            <person name="Liu J."/>
            <person name="Xi Z."/>
        </authorList>
    </citation>
    <scope>NUCLEOTIDE SEQUENCE [LARGE SCALE GENOMIC DNA]</scope>
    <source>
        <strain evidence="5">J267</strain>
        <tissue evidence="5">Leaf</tissue>
    </source>
</reference>
<dbReference type="AlphaFoldDB" id="A0A5J4ZMK7"/>
<name>A0A5J4ZMK7_9ASTE</name>
<dbReference type="GO" id="GO:0048046">
    <property type="term" value="C:apoplast"/>
    <property type="evidence" value="ECO:0007669"/>
    <property type="project" value="UniProtKB-SubCell"/>
</dbReference>
<comment type="subunit">
    <text evidence="2 4">Homodimer.</text>
</comment>
<evidence type="ECO:0000313" key="5">
    <source>
        <dbReference type="EMBL" id="KAA8518311.1"/>
    </source>
</evidence>
<dbReference type="InterPro" id="IPR004265">
    <property type="entry name" value="Dirigent"/>
</dbReference>
<dbReference type="InterPro" id="IPR044859">
    <property type="entry name" value="Allene_oxi_cyc_Dirigent"/>
</dbReference>
<dbReference type="Gene3D" id="2.40.480.10">
    <property type="entry name" value="Allene oxide cyclase-like"/>
    <property type="match status" value="1"/>
</dbReference>
<evidence type="ECO:0000256" key="3">
    <source>
        <dbReference type="ARBA" id="ARBA00022525"/>
    </source>
</evidence>
<dbReference type="GO" id="GO:0009699">
    <property type="term" value="P:phenylpropanoid biosynthetic process"/>
    <property type="evidence" value="ECO:0007669"/>
    <property type="project" value="UniProtKB-ARBA"/>
</dbReference>
<evidence type="ECO:0000256" key="4">
    <source>
        <dbReference type="RuleBase" id="RU363099"/>
    </source>
</evidence>
<comment type="similarity">
    <text evidence="1 4">Belongs to the plant dirigent protein family.</text>
</comment>
<dbReference type="OrthoDB" id="1864232at2759"/>
<keyword evidence="3 4" id="KW-0964">Secreted</keyword>
<dbReference type="PANTHER" id="PTHR21495">
    <property type="entry name" value="NUCLEOPORIN-RELATED"/>
    <property type="match status" value="1"/>
</dbReference>
<proteinExistence type="inferred from homology"/>
<organism evidence="5 6">
    <name type="scientific">Nyssa sinensis</name>
    <dbReference type="NCBI Taxonomy" id="561372"/>
    <lineage>
        <taxon>Eukaryota</taxon>
        <taxon>Viridiplantae</taxon>
        <taxon>Streptophyta</taxon>
        <taxon>Embryophyta</taxon>
        <taxon>Tracheophyta</taxon>
        <taxon>Spermatophyta</taxon>
        <taxon>Magnoliopsida</taxon>
        <taxon>eudicotyledons</taxon>
        <taxon>Gunneridae</taxon>
        <taxon>Pentapetalae</taxon>
        <taxon>asterids</taxon>
        <taxon>Cornales</taxon>
        <taxon>Nyssaceae</taxon>
        <taxon>Nyssa</taxon>
    </lineage>
</organism>
<dbReference type="Proteomes" id="UP000325577">
    <property type="component" value="Linkage Group LG7"/>
</dbReference>
<keyword evidence="4" id="KW-0732">Signal</keyword>
<evidence type="ECO:0000256" key="2">
    <source>
        <dbReference type="ARBA" id="ARBA00011738"/>
    </source>
</evidence>
<dbReference type="EMBL" id="CM018050">
    <property type="protein sequence ID" value="KAA8518311.1"/>
    <property type="molecule type" value="Genomic_DNA"/>
</dbReference>
<comment type="subcellular location">
    <subcellularLocation>
        <location evidence="4">Secreted</location>
        <location evidence="4">Extracellular space</location>
        <location evidence="4">Apoplast</location>
    </subcellularLocation>
</comment>
<gene>
    <name evidence="5" type="ORF">F0562_015806</name>
</gene>
<feature type="signal peptide" evidence="4">
    <location>
        <begin position="1"/>
        <end position="24"/>
    </location>
</feature>
<sequence>MAITFPKFAFTIFTILLFSSLVAGKYHRFSRTLSPEAFRLKKEKLSHLHFYFHDIVSGQNPTAVRVAEAAITNKSFTGFGAVVMIDDPLTVKPQLSSKQVGRAQGIYASAALNELGFLMVLNFAFTEGKYNGSTLSVLGRNTVFSTVREMPIVGGSGLFRFASGYAQAKTHTIDFKTGDAVVENLLAQAREASYAYFCFHDSVSAQNPTPIRVAKASMINM</sequence>
<keyword evidence="4" id="KW-0052">Apoplast</keyword>
<accession>A0A5J4ZMK7</accession>